<dbReference type="OrthoDB" id="654211at2759"/>
<feature type="region of interest" description="Disordered" evidence="2">
    <location>
        <begin position="400"/>
        <end position="430"/>
    </location>
</feature>
<feature type="region of interest" description="Disordered" evidence="2">
    <location>
        <begin position="214"/>
        <end position="263"/>
    </location>
</feature>
<feature type="region of interest" description="Disordered" evidence="2">
    <location>
        <begin position="93"/>
        <end position="151"/>
    </location>
</feature>
<feature type="compositionally biased region" description="Polar residues" evidence="2">
    <location>
        <begin position="93"/>
        <end position="130"/>
    </location>
</feature>
<dbReference type="Proteomes" id="UP000799772">
    <property type="component" value="Unassembled WGS sequence"/>
</dbReference>
<keyword evidence="1" id="KW-0863">Zinc-finger</keyword>
<feature type="compositionally biased region" description="Polar residues" evidence="2">
    <location>
        <begin position="563"/>
        <end position="595"/>
    </location>
</feature>
<accession>A0A9P4IJW0</accession>
<reference evidence="4" key="1">
    <citation type="journal article" date="2020" name="Stud. Mycol.">
        <title>101 Dothideomycetes genomes: a test case for predicting lifestyles and emergence of pathogens.</title>
        <authorList>
            <person name="Haridas S."/>
            <person name="Albert R."/>
            <person name="Binder M."/>
            <person name="Bloem J."/>
            <person name="Labutti K."/>
            <person name="Salamov A."/>
            <person name="Andreopoulos B."/>
            <person name="Baker S."/>
            <person name="Barry K."/>
            <person name="Bills G."/>
            <person name="Bluhm B."/>
            <person name="Cannon C."/>
            <person name="Castanera R."/>
            <person name="Culley D."/>
            <person name="Daum C."/>
            <person name="Ezra D."/>
            <person name="Gonzalez J."/>
            <person name="Henrissat B."/>
            <person name="Kuo A."/>
            <person name="Liang C."/>
            <person name="Lipzen A."/>
            <person name="Lutzoni F."/>
            <person name="Magnuson J."/>
            <person name="Mondo S."/>
            <person name="Nolan M."/>
            <person name="Ohm R."/>
            <person name="Pangilinan J."/>
            <person name="Park H.-J."/>
            <person name="Ramirez L."/>
            <person name="Alfaro M."/>
            <person name="Sun H."/>
            <person name="Tritt A."/>
            <person name="Yoshinaga Y."/>
            <person name="Zwiers L.-H."/>
            <person name="Turgeon B."/>
            <person name="Goodwin S."/>
            <person name="Spatafora J."/>
            <person name="Crous P."/>
            <person name="Grigoriev I."/>
        </authorList>
    </citation>
    <scope>NUCLEOTIDE SEQUENCE</scope>
    <source>
        <strain evidence="4">CBS 133067</strain>
    </source>
</reference>
<feature type="compositionally biased region" description="Low complexity" evidence="2">
    <location>
        <begin position="131"/>
        <end position="144"/>
    </location>
</feature>
<dbReference type="PROSITE" id="PS50157">
    <property type="entry name" value="ZINC_FINGER_C2H2_2"/>
    <property type="match status" value="1"/>
</dbReference>
<dbReference type="PROSITE" id="PS00028">
    <property type="entry name" value="ZINC_FINGER_C2H2_1"/>
    <property type="match status" value="1"/>
</dbReference>
<keyword evidence="1" id="KW-0479">Metal-binding</keyword>
<sequence length="670" mass="74828">MDPPPFRRSDAFPLAKSTKRTNSGRVKDGGDRPSSATSRLSHVSEGSIQRSMQVPVQAPIPPEARGHIEALLQYDIREVHRWIQIAHQQRAGHTSLSSQDGTQRNSFPQLNNHASFQSNSTDNTITQRRISTVSSAPSSLHPSSIGAQSRRVSNGSLFSVAPSTKSIASDLTTYTDASTGVQYVNSSQPQAYMPNGHVHSMHGSTFQSFEWPQSTMPQAPAAYTPSQSETGGVSGSSKKGPGPLRAESMENASPKTSKAEEPRKEQKYVCTSCDTKFIRKSDWKQHEERLHERRFQWKCPDCNLDQLWSRNQFKQHHKGAHNCENCPHADTCMISLRKRTAWGCGFCYALHTDWEERCQHVAQHFDKGMLKKDWKHSSVIWGLLHQPDIHPTWRTFMVQKHGQRPNPKPSFKWDKATTGRSHPDEKGQRTRLQDLLEYGGEPRDIQTIVQKAYEEGICIDGTRPDLEQEETEGRVFASPSPTGSDSRKSQLTMSSTSSLSDPRRISTAQSSSRHSNSPSSNQPVDASPMSIVSPVQQLAGQLSVTDVGSPAHVMQIQPPMQPSIFSGNGMQPTPSWTPQEASNYHQQMQYQNPDMSQSSNSTSEKSEKELPPLPPGQFDIPYMPQNQRFSDESGFTSLLFLDENSTFTDAVPDLSFNFQSFDEQMADRTS</sequence>
<proteinExistence type="predicted"/>
<feature type="compositionally biased region" description="Basic and acidic residues" evidence="2">
    <location>
        <begin position="1"/>
        <end position="10"/>
    </location>
</feature>
<evidence type="ECO:0000256" key="1">
    <source>
        <dbReference type="PROSITE-ProRule" id="PRU00042"/>
    </source>
</evidence>
<evidence type="ECO:0000256" key="2">
    <source>
        <dbReference type="SAM" id="MobiDB-lite"/>
    </source>
</evidence>
<gene>
    <name evidence="4" type="ORF">NA57DRAFT_52478</name>
</gene>
<comment type="caution">
    <text evidence="4">The sequence shown here is derived from an EMBL/GenBank/DDBJ whole genome shotgun (WGS) entry which is preliminary data.</text>
</comment>
<organism evidence="4 5">
    <name type="scientific">Rhizodiscina lignyota</name>
    <dbReference type="NCBI Taxonomy" id="1504668"/>
    <lineage>
        <taxon>Eukaryota</taxon>
        <taxon>Fungi</taxon>
        <taxon>Dikarya</taxon>
        <taxon>Ascomycota</taxon>
        <taxon>Pezizomycotina</taxon>
        <taxon>Dothideomycetes</taxon>
        <taxon>Pleosporomycetidae</taxon>
        <taxon>Aulographales</taxon>
        <taxon>Rhizodiscinaceae</taxon>
        <taxon>Rhizodiscina</taxon>
    </lineage>
</organism>
<feature type="region of interest" description="Disordered" evidence="2">
    <location>
        <begin position="560"/>
        <end position="627"/>
    </location>
</feature>
<name>A0A9P4IJW0_9PEZI</name>
<feature type="compositionally biased region" description="Basic and acidic residues" evidence="2">
    <location>
        <begin position="411"/>
        <end position="430"/>
    </location>
</feature>
<keyword evidence="1" id="KW-0862">Zinc</keyword>
<dbReference type="InterPro" id="IPR013087">
    <property type="entry name" value="Znf_C2H2_type"/>
</dbReference>
<feature type="domain" description="C2H2-type" evidence="3">
    <location>
        <begin position="268"/>
        <end position="296"/>
    </location>
</feature>
<protein>
    <recommendedName>
        <fullName evidence="3">C2H2-type domain-containing protein</fullName>
    </recommendedName>
</protein>
<feature type="region of interest" description="Disordered" evidence="2">
    <location>
        <begin position="462"/>
        <end position="528"/>
    </location>
</feature>
<feature type="region of interest" description="Disordered" evidence="2">
    <location>
        <begin position="1"/>
        <end position="55"/>
    </location>
</feature>
<dbReference type="GO" id="GO:0008270">
    <property type="term" value="F:zinc ion binding"/>
    <property type="evidence" value="ECO:0007669"/>
    <property type="project" value="UniProtKB-KW"/>
</dbReference>
<dbReference type="AlphaFoldDB" id="A0A9P4IJW0"/>
<keyword evidence="5" id="KW-1185">Reference proteome</keyword>
<dbReference type="EMBL" id="ML978122">
    <property type="protein sequence ID" value="KAF2102936.1"/>
    <property type="molecule type" value="Genomic_DNA"/>
</dbReference>
<evidence type="ECO:0000259" key="3">
    <source>
        <dbReference type="PROSITE" id="PS50157"/>
    </source>
</evidence>
<feature type="compositionally biased region" description="Low complexity" evidence="2">
    <location>
        <begin position="489"/>
        <end position="523"/>
    </location>
</feature>
<evidence type="ECO:0000313" key="5">
    <source>
        <dbReference type="Proteomes" id="UP000799772"/>
    </source>
</evidence>
<dbReference type="SMART" id="SM00355">
    <property type="entry name" value="ZnF_C2H2"/>
    <property type="match status" value="3"/>
</dbReference>
<feature type="compositionally biased region" description="Polar residues" evidence="2">
    <location>
        <begin position="34"/>
        <end position="54"/>
    </location>
</feature>
<dbReference type="Gene3D" id="3.30.160.60">
    <property type="entry name" value="Classic Zinc Finger"/>
    <property type="match status" value="1"/>
</dbReference>
<evidence type="ECO:0000313" key="4">
    <source>
        <dbReference type="EMBL" id="KAF2102936.1"/>
    </source>
</evidence>